<dbReference type="Pfam" id="PF05014">
    <property type="entry name" value="Nuc_deoxyrib_tr"/>
    <property type="match status" value="1"/>
</dbReference>
<dbReference type="AlphaFoldDB" id="A0AAW5BYQ3"/>
<protein>
    <submittedName>
        <fullName evidence="1">Nucleoside 2-deoxyribosyltransferase</fullName>
    </submittedName>
</protein>
<proteinExistence type="predicted"/>
<comment type="caution">
    <text evidence="1">The sequence shown here is derived from an EMBL/GenBank/DDBJ whole genome shotgun (WGS) entry which is preliminary data.</text>
</comment>
<reference evidence="1" key="1">
    <citation type="submission" date="2022-01" db="EMBL/GenBank/DDBJ databases">
        <title>Collection of gut derived symbiotic bacterial strains cultured from healthy donors.</title>
        <authorList>
            <person name="Lin H."/>
            <person name="Kohout C."/>
            <person name="Waligurski E."/>
            <person name="Pamer E.G."/>
        </authorList>
    </citation>
    <scope>NUCLEOTIDE SEQUENCE</scope>
    <source>
        <strain evidence="1">DFI.6.55</strain>
    </source>
</reference>
<organism evidence="1 2">
    <name type="scientific">Enterocloster aldenensis</name>
    <dbReference type="NCBI Taxonomy" id="358742"/>
    <lineage>
        <taxon>Bacteria</taxon>
        <taxon>Bacillati</taxon>
        <taxon>Bacillota</taxon>
        <taxon>Clostridia</taxon>
        <taxon>Lachnospirales</taxon>
        <taxon>Lachnospiraceae</taxon>
        <taxon>Enterocloster</taxon>
    </lineage>
</organism>
<dbReference type="PANTHER" id="PTHR15364:SF0">
    <property type="entry name" value="2'-DEOXYNUCLEOSIDE 5'-PHOSPHATE N-HYDROLASE 1"/>
    <property type="match status" value="1"/>
</dbReference>
<evidence type="ECO:0000313" key="1">
    <source>
        <dbReference type="EMBL" id="MCG4744983.1"/>
    </source>
</evidence>
<dbReference type="Proteomes" id="UP001299608">
    <property type="component" value="Unassembled WGS sequence"/>
</dbReference>
<dbReference type="InterPro" id="IPR007710">
    <property type="entry name" value="Nucleoside_deoxyribTrfase"/>
</dbReference>
<dbReference type="GO" id="GO:0009159">
    <property type="term" value="P:deoxyribonucleoside monophosphate catabolic process"/>
    <property type="evidence" value="ECO:0007669"/>
    <property type="project" value="TreeGrafter"/>
</dbReference>
<sequence length="180" mass="20763">MDRIYVAGFDVFYPDWKEKRYFVYQELCSKYGFEMQAQKAAADEGKTLGERIFLKNIHYLDNCEYVVANLNTFRGMEPDSGTCFEIGYAYALGKKIYGYLDDGRTMLEKVGDRADANGFTVEDFDLPVNLMLGCSMTVVTGDLEHCLRVIRDREGHLAKVRDQVVHQGNPREREEAERRN</sequence>
<name>A0AAW5BYQ3_9FIRM</name>
<dbReference type="InterPro" id="IPR051239">
    <property type="entry name" value="2'-dNMP_N-hydrolase"/>
</dbReference>
<evidence type="ECO:0000313" key="2">
    <source>
        <dbReference type="Proteomes" id="UP001299608"/>
    </source>
</evidence>
<gene>
    <name evidence="1" type="ORF">L0N08_06115</name>
</gene>
<dbReference type="EMBL" id="JAKNGE010000006">
    <property type="protein sequence ID" value="MCG4744983.1"/>
    <property type="molecule type" value="Genomic_DNA"/>
</dbReference>
<dbReference type="Gene3D" id="3.40.50.450">
    <property type="match status" value="1"/>
</dbReference>
<accession>A0AAW5BYQ3</accession>
<dbReference type="GO" id="GO:0070694">
    <property type="term" value="F:5-hydroxymethyl-dUMP N-hydrolase activity"/>
    <property type="evidence" value="ECO:0007669"/>
    <property type="project" value="TreeGrafter"/>
</dbReference>
<dbReference type="PANTHER" id="PTHR15364">
    <property type="entry name" value="2'-DEOXYNUCLEOSIDE 5'-PHOSPHATE N-HYDROLASE 1"/>
    <property type="match status" value="1"/>
</dbReference>
<dbReference type="RefSeq" id="WP_238053429.1">
    <property type="nucleotide sequence ID" value="NZ_JAKNGE010000006.1"/>
</dbReference>
<dbReference type="SUPFAM" id="SSF52309">
    <property type="entry name" value="N-(deoxy)ribosyltransferase-like"/>
    <property type="match status" value="1"/>
</dbReference>